<comment type="similarity">
    <text evidence="1">Belongs to the BlaI transcriptional regulatory family.</text>
</comment>
<dbReference type="GO" id="GO:0045892">
    <property type="term" value="P:negative regulation of DNA-templated transcription"/>
    <property type="evidence" value="ECO:0007669"/>
    <property type="project" value="InterPro"/>
</dbReference>
<evidence type="ECO:0000256" key="3">
    <source>
        <dbReference type="ARBA" id="ARBA00023125"/>
    </source>
</evidence>
<evidence type="ECO:0000313" key="6">
    <source>
        <dbReference type="Proteomes" id="UP000050823"/>
    </source>
</evidence>
<dbReference type="SUPFAM" id="SSF46785">
    <property type="entry name" value="Winged helix' DNA-binding domain"/>
    <property type="match status" value="1"/>
</dbReference>
<evidence type="ECO:0000313" key="5">
    <source>
        <dbReference type="EMBL" id="KRM23400.1"/>
    </source>
</evidence>
<dbReference type="Pfam" id="PF03965">
    <property type="entry name" value="Penicillinase_R"/>
    <property type="match status" value="1"/>
</dbReference>
<dbReference type="GO" id="GO:0003677">
    <property type="term" value="F:DNA binding"/>
    <property type="evidence" value="ECO:0007669"/>
    <property type="project" value="UniProtKB-KW"/>
</dbReference>
<keyword evidence="2" id="KW-0805">Transcription regulation</keyword>
<name>A0AA89I0Z3_9LACO</name>
<dbReference type="EMBL" id="AYZB01000020">
    <property type="protein sequence ID" value="KRM23400.1"/>
    <property type="molecule type" value="Genomic_DNA"/>
</dbReference>
<dbReference type="InterPro" id="IPR014071">
    <property type="entry name" value="Cu_transp_CopY/TcrY"/>
</dbReference>
<organism evidence="5 6">
    <name type="scientific">Latilactobacillus graminis DSM 20719</name>
    <dbReference type="NCBI Taxonomy" id="1423752"/>
    <lineage>
        <taxon>Bacteria</taxon>
        <taxon>Bacillati</taxon>
        <taxon>Bacillota</taxon>
        <taxon>Bacilli</taxon>
        <taxon>Lactobacillales</taxon>
        <taxon>Lactobacillaceae</taxon>
        <taxon>Latilactobacillus</taxon>
    </lineage>
</organism>
<evidence type="ECO:0000256" key="1">
    <source>
        <dbReference type="ARBA" id="ARBA00011046"/>
    </source>
</evidence>
<dbReference type="PIRSF" id="PIRSF019455">
    <property type="entry name" value="CopR_AtkY"/>
    <property type="match status" value="1"/>
</dbReference>
<keyword evidence="4" id="KW-0804">Transcription</keyword>
<protein>
    <submittedName>
        <fullName evidence="5">Transcriptional regulator</fullName>
    </submittedName>
</protein>
<comment type="caution">
    <text evidence="5">The sequence shown here is derived from an EMBL/GenBank/DDBJ whole genome shotgun (WGS) entry which is preliminary data.</text>
</comment>
<gene>
    <name evidence="5" type="ORF">FC90_GL000355</name>
</gene>
<proteinExistence type="inferred from homology"/>
<reference evidence="5 6" key="1">
    <citation type="journal article" date="2015" name="Genome Announc.">
        <title>Expanding the biotechnology potential of lactobacilli through comparative genomics of 213 strains and associated genera.</title>
        <authorList>
            <person name="Sun Z."/>
            <person name="Harris H.M."/>
            <person name="McCann A."/>
            <person name="Guo C."/>
            <person name="Argimon S."/>
            <person name="Zhang W."/>
            <person name="Yang X."/>
            <person name="Jeffery I.B."/>
            <person name="Cooney J.C."/>
            <person name="Kagawa T.F."/>
            <person name="Liu W."/>
            <person name="Song Y."/>
            <person name="Salvetti E."/>
            <person name="Wrobel A."/>
            <person name="Rasinkangas P."/>
            <person name="Parkhill J."/>
            <person name="Rea M.C."/>
            <person name="O'Sullivan O."/>
            <person name="Ritari J."/>
            <person name="Douillard F.P."/>
            <person name="Paul Ross R."/>
            <person name="Yang R."/>
            <person name="Briner A.E."/>
            <person name="Felis G.E."/>
            <person name="de Vos W.M."/>
            <person name="Barrangou R."/>
            <person name="Klaenhammer T.R."/>
            <person name="Caufield P.W."/>
            <person name="Cui Y."/>
            <person name="Zhang H."/>
            <person name="O'Toole P.W."/>
        </authorList>
    </citation>
    <scope>NUCLEOTIDE SEQUENCE [LARGE SCALE GENOMIC DNA]</scope>
    <source>
        <strain evidence="5 6">DSM 20719</strain>
    </source>
</reference>
<evidence type="ECO:0000256" key="4">
    <source>
        <dbReference type="ARBA" id="ARBA00023163"/>
    </source>
</evidence>
<dbReference type="InterPro" id="IPR036388">
    <property type="entry name" value="WH-like_DNA-bd_sf"/>
</dbReference>
<evidence type="ECO:0000256" key="2">
    <source>
        <dbReference type="ARBA" id="ARBA00023015"/>
    </source>
</evidence>
<dbReference type="InterPro" id="IPR005650">
    <property type="entry name" value="BlaI_family"/>
</dbReference>
<dbReference type="Gene3D" id="1.10.10.10">
    <property type="entry name" value="Winged helix-like DNA-binding domain superfamily/Winged helix DNA-binding domain"/>
    <property type="match status" value="1"/>
</dbReference>
<dbReference type="NCBIfam" id="TIGR02698">
    <property type="entry name" value="CopY_TcrY"/>
    <property type="match status" value="1"/>
</dbReference>
<dbReference type="Proteomes" id="UP000050823">
    <property type="component" value="Unassembled WGS sequence"/>
</dbReference>
<accession>A0AA89I0Z3</accession>
<sequence length="151" mass="16841">MMTTAKINLTPAEWEIMRIIWTKGAITSNEVITLIQGKKNWSESTIKTLLRRLVKKTALATAKVGRKFIYSAEIDENSAIDQITDDTFSRLCEMKKGAELAKLITSTTLSKHDIQTMQAILAKKLATAPEKVACNCLSGENQCDPKYCEVE</sequence>
<keyword evidence="3" id="KW-0238">DNA-binding</keyword>
<dbReference type="AlphaFoldDB" id="A0AA89I0Z3"/>
<dbReference type="InterPro" id="IPR036390">
    <property type="entry name" value="WH_DNA-bd_sf"/>
</dbReference>